<feature type="compositionally biased region" description="Gly residues" evidence="1">
    <location>
        <begin position="169"/>
        <end position="209"/>
    </location>
</feature>
<feature type="chain" id="PRO_5016347301" description="Collagen triple helix repeat protein" evidence="2">
    <location>
        <begin position="32"/>
        <end position="246"/>
    </location>
</feature>
<feature type="compositionally biased region" description="Low complexity" evidence="1">
    <location>
        <begin position="210"/>
        <end position="232"/>
    </location>
</feature>
<evidence type="ECO:0000313" key="4">
    <source>
        <dbReference type="Proteomes" id="UP000245697"/>
    </source>
</evidence>
<feature type="signal peptide" evidence="2">
    <location>
        <begin position="1"/>
        <end position="31"/>
    </location>
</feature>
<dbReference type="Proteomes" id="UP000245697">
    <property type="component" value="Unassembled WGS sequence"/>
</dbReference>
<name>A0A316FDF5_9ACTN</name>
<protein>
    <recommendedName>
        <fullName evidence="5">Collagen triple helix repeat protein</fullName>
    </recommendedName>
</protein>
<dbReference type="AlphaFoldDB" id="A0A316FDF5"/>
<evidence type="ECO:0000256" key="2">
    <source>
        <dbReference type="SAM" id="SignalP"/>
    </source>
</evidence>
<sequence length="246" mass="25483">MQKTRRIGAVIALTTAALGAAATVATAPAGAAPRGPQPVSHWLQSVRAHTGSWVAIQWRTDRPICDAEVRVRGERVRVDYLGIRNSASFSRGDTLRPGRTDFTRIRVTPYLQRPGVAKLWATISYDECGFNARTRTRTAVLSLPVLRNTGPVGLGGPGDPGHGRPGDPNHGGPGAPGHGGPGQGPKGPAGPQGPGKGGPGQHTPGGGQGASDSQSRTDDQQQPSGQSQTDQQNGGGPRDDSNDPRN</sequence>
<comment type="caution">
    <text evidence="3">The sequence shown here is derived from an EMBL/GenBank/DDBJ whole genome shotgun (WGS) entry which is preliminary data.</text>
</comment>
<evidence type="ECO:0008006" key="5">
    <source>
        <dbReference type="Google" id="ProtNLM"/>
    </source>
</evidence>
<feature type="region of interest" description="Disordered" evidence="1">
    <location>
        <begin position="147"/>
        <end position="246"/>
    </location>
</feature>
<evidence type="ECO:0000256" key="1">
    <source>
        <dbReference type="SAM" id="MobiDB-lite"/>
    </source>
</evidence>
<dbReference type="OrthoDB" id="5182323at2"/>
<dbReference type="EMBL" id="QGGR01000010">
    <property type="protein sequence ID" value="PWK46155.1"/>
    <property type="molecule type" value="Genomic_DNA"/>
</dbReference>
<gene>
    <name evidence="3" type="ORF">BC793_110148</name>
</gene>
<reference evidence="3 4" key="1">
    <citation type="submission" date="2018-05" db="EMBL/GenBank/DDBJ databases">
        <title>Genomic Encyclopedia of Archaeal and Bacterial Type Strains, Phase II (KMG-II): from individual species to whole genera.</title>
        <authorList>
            <person name="Goeker M."/>
        </authorList>
    </citation>
    <scope>NUCLEOTIDE SEQUENCE [LARGE SCALE GENOMIC DNA]</scope>
    <source>
        <strain evidence="3 4">DSM 45184</strain>
    </source>
</reference>
<keyword evidence="4" id="KW-1185">Reference proteome</keyword>
<organism evidence="3 4">
    <name type="scientific">Actinoplanes xinjiangensis</name>
    <dbReference type="NCBI Taxonomy" id="512350"/>
    <lineage>
        <taxon>Bacteria</taxon>
        <taxon>Bacillati</taxon>
        <taxon>Actinomycetota</taxon>
        <taxon>Actinomycetes</taxon>
        <taxon>Micromonosporales</taxon>
        <taxon>Micromonosporaceae</taxon>
        <taxon>Actinoplanes</taxon>
    </lineage>
</organism>
<accession>A0A316FDF5</accession>
<feature type="compositionally biased region" description="Basic and acidic residues" evidence="1">
    <location>
        <begin position="237"/>
        <end position="246"/>
    </location>
</feature>
<dbReference type="RefSeq" id="WP_146246394.1">
    <property type="nucleotide sequence ID" value="NZ_BONA01000054.1"/>
</dbReference>
<keyword evidence="2" id="KW-0732">Signal</keyword>
<proteinExistence type="predicted"/>
<evidence type="ECO:0000313" key="3">
    <source>
        <dbReference type="EMBL" id="PWK46155.1"/>
    </source>
</evidence>